<dbReference type="OrthoDB" id="9800506at2"/>
<keyword evidence="2" id="KW-1185">Reference proteome</keyword>
<dbReference type="EMBL" id="NPEU01000318">
    <property type="protein sequence ID" value="RAI34229.1"/>
    <property type="molecule type" value="Genomic_DNA"/>
</dbReference>
<dbReference type="PANTHER" id="PTHR33221">
    <property type="entry name" value="WINGED HELIX-TURN-HELIX TRANSCRIPTIONAL REGULATOR, RRF2 FAMILY"/>
    <property type="match status" value="1"/>
</dbReference>
<dbReference type="PANTHER" id="PTHR33221:SF15">
    <property type="entry name" value="HTH-TYPE TRANSCRIPTIONAL REGULATOR YWGB-RELATED"/>
    <property type="match status" value="1"/>
</dbReference>
<dbReference type="InterPro" id="IPR000944">
    <property type="entry name" value="Tscrpt_reg_Rrf2"/>
</dbReference>
<dbReference type="Proteomes" id="UP000248863">
    <property type="component" value="Unassembled WGS sequence"/>
</dbReference>
<organism evidence="1 2">
    <name type="scientific">Rhodoplanes elegans</name>
    <dbReference type="NCBI Taxonomy" id="29408"/>
    <lineage>
        <taxon>Bacteria</taxon>
        <taxon>Pseudomonadati</taxon>
        <taxon>Pseudomonadota</taxon>
        <taxon>Alphaproteobacteria</taxon>
        <taxon>Hyphomicrobiales</taxon>
        <taxon>Nitrobacteraceae</taxon>
        <taxon>Rhodoplanes</taxon>
    </lineage>
</organism>
<dbReference type="Pfam" id="PF02082">
    <property type="entry name" value="Rrf2"/>
    <property type="match status" value="1"/>
</dbReference>
<dbReference type="InterPro" id="IPR036388">
    <property type="entry name" value="WH-like_DNA-bd_sf"/>
</dbReference>
<protein>
    <submittedName>
        <fullName evidence="1">Transcriptional regulator</fullName>
    </submittedName>
</protein>
<evidence type="ECO:0000313" key="2">
    <source>
        <dbReference type="Proteomes" id="UP000248863"/>
    </source>
</evidence>
<dbReference type="GO" id="GO:0005829">
    <property type="term" value="C:cytosol"/>
    <property type="evidence" value="ECO:0007669"/>
    <property type="project" value="TreeGrafter"/>
</dbReference>
<dbReference type="RefSeq" id="WP_111359103.1">
    <property type="nucleotide sequence ID" value="NZ_NHSK01000039.1"/>
</dbReference>
<proteinExistence type="predicted"/>
<gene>
    <name evidence="1" type="ORF">CH338_21225</name>
</gene>
<sequence>MRRDGRLSGILHVLLHMAQRDAPVTSEVLAKAMQTNPVVIRRILAGLREHGLVRSGKGHGGGWSLARDLSAITLLDVYAALGRPPLFAIGNRAAAPACLVEQAVNGALDRVLDDAEALLLARLGEITLATLSADFHARLASRGGVHRSESPDVA</sequence>
<evidence type="ECO:0000313" key="1">
    <source>
        <dbReference type="EMBL" id="RAI34229.1"/>
    </source>
</evidence>
<dbReference type="Gene3D" id="1.10.10.10">
    <property type="entry name" value="Winged helix-like DNA-binding domain superfamily/Winged helix DNA-binding domain"/>
    <property type="match status" value="1"/>
</dbReference>
<dbReference type="SUPFAM" id="SSF46785">
    <property type="entry name" value="Winged helix' DNA-binding domain"/>
    <property type="match status" value="1"/>
</dbReference>
<comment type="caution">
    <text evidence="1">The sequence shown here is derived from an EMBL/GenBank/DDBJ whole genome shotgun (WGS) entry which is preliminary data.</text>
</comment>
<dbReference type="GO" id="GO:0003700">
    <property type="term" value="F:DNA-binding transcription factor activity"/>
    <property type="evidence" value="ECO:0007669"/>
    <property type="project" value="TreeGrafter"/>
</dbReference>
<dbReference type="InterPro" id="IPR036390">
    <property type="entry name" value="WH_DNA-bd_sf"/>
</dbReference>
<dbReference type="PROSITE" id="PS51197">
    <property type="entry name" value="HTH_RRF2_2"/>
    <property type="match status" value="1"/>
</dbReference>
<reference evidence="1 2" key="1">
    <citation type="submission" date="2017-07" db="EMBL/GenBank/DDBJ databases">
        <title>Draft Genome Sequences of Select Purple Nonsulfur Bacteria.</title>
        <authorList>
            <person name="Lasarre B."/>
            <person name="Mckinlay J.B."/>
        </authorList>
    </citation>
    <scope>NUCLEOTIDE SEQUENCE [LARGE SCALE GENOMIC DNA]</scope>
    <source>
        <strain evidence="1 2">DSM 11907</strain>
    </source>
</reference>
<name>A0A327K6C1_9BRAD</name>
<dbReference type="AlphaFoldDB" id="A0A327K6C1"/>
<accession>A0A327K6C1</accession>